<proteinExistence type="predicted"/>
<evidence type="ECO:0000313" key="2">
    <source>
        <dbReference type="EMBL" id="RKN39982.1"/>
    </source>
</evidence>
<accession>A0A3A9YVC8</accession>
<dbReference type="GO" id="GO:0003677">
    <property type="term" value="F:DNA binding"/>
    <property type="evidence" value="ECO:0007669"/>
    <property type="project" value="InterPro"/>
</dbReference>
<dbReference type="AlphaFoldDB" id="A0A3A9YVC8"/>
<dbReference type="EMBL" id="RBAK01000015">
    <property type="protein sequence ID" value="RKN39982.1"/>
    <property type="molecule type" value="Genomic_DNA"/>
</dbReference>
<protein>
    <recommendedName>
        <fullName evidence="4">Helix-turn-helix domain-containing protein</fullName>
    </recommendedName>
</protein>
<comment type="caution">
    <text evidence="2">The sequence shown here is derived from an EMBL/GenBank/DDBJ whole genome shotgun (WGS) entry which is preliminary data.</text>
</comment>
<dbReference type="RefSeq" id="WP_120731803.1">
    <property type="nucleotide sequence ID" value="NZ_RBAK01000015.1"/>
</dbReference>
<dbReference type="Gene3D" id="1.10.10.2830">
    <property type="match status" value="1"/>
</dbReference>
<organism evidence="2 3">
    <name type="scientific">Micromonospora endolithica</name>
    <dbReference type="NCBI Taxonomy" id="230091"/>
    <lineage>
        <taxon>Bacteria</taxon>
        <taxon>Bacillati</taxon>
        <taxon>Actinomycetota</taxon>
        <taxon>Actinomycetes</taxon>
        <taxon>Micromonosporales</taxon>
        <taxon>Micromonosporaceae</taxon>
        <taxon>Micromonospora</taxon>
    </lineage>
</organism>
<dbReference type="OrthoDB" id="3171430at2"/>
<dbReference type="GO" id="GO:0006355">
    <property type="term" value="P:regulation of DNA-templated transcription"/>
    <property type="evidence" value="ECO:0007669"/>
    <property type="project" value="InterPro"/>
</dbReference>
<evidence type="ECO:0000256" key="1">
    <source>
        <dbReference type="SAM" id="MobiDB-lite"/>
    </source>
</evidence>
<feature type="compositionally biased region" description="Low complexity" evidence="1">
    <location>
        <begin position="34"/>
        <end position="47"/>
    </location>
</feature>
<dbReference type="SUPFAM" id="SSF109709">
    <property type="entry name" value="KorB DNA-binding domain-like"/>
    <property type="match status" value="1"/>
</dbReference>
<feature type="compositionally biased region" description="Low complexity" evidence="1">
    <location>
        <begin position="1"/>
        <end position="16"/>
    </location>
</feature>
<name>A0A3A9YVC8_9ACTN</name>
<feature type="compositionally biased region" description="Acidic residues" evidence="1">
    <location>
        <begin position="70"/>
        <end position="79"/>
    </location>
</feature>
<dbReference type="Proteomes" id="UP000281726">
    <property type="component" value="Unassembled WGS sequence"/>
</dbReference>
<sequence length="185" mass="19287">MQATAAPAAEATDPIPTQTPEPAPVAPVADHTVPAPAMAAAPYGPEPLTEEPASADPAQAEDSAPPAPPTDEEDEEDDAAAPSPLAAACAAGTVKLYRLRSNGTTRRLPWLTGDALEVAEWYRLRVDQGATVRQVAEECGTSKATVRRALTTLALMDEITDGLHDDLYAEDVTEVLFGAEDGDDA</sequence>
<evidence type="ECO:0000313" key="3">
    <source>
        <dbReference type="Proteomes" id="UP000281726"/>
    </source>
</evidence>
<reference evidence="2 3" key="1">
    <citation type="journal article" date="2004" name="Syst. Appl. Microbiol.">
        <title>Cryptoendolithic actinomycetes from antarctic sandstone rock samples: Micromonospora endolithica sp. nov. and two isolates related to Micromonospora coerulea Jensen 1932.</title>
        <authorList>
            <person name="Hirsch P."/>
            <person name="Mevs U."/>
            <person name="Kroppenstedt R.M."/>
            <person name="Schumann P."/>
            <person name="Stackebrandt E."/>
        </authorList>
    </citation>
    <scope>NUCLEOTIDE SEQUENCE [LARGE SCALE GENOMIC DNA]</scope>
    <source>
        <strain evidence="2 3">JCM 12677</strain>
    </source>
</reference>
<gene>
    <name evidence="2" type="ORF">D7223_28010</name>
</gene>
<keyword evidence="3" id="KW-1185">Reference proteome</keyword>
<feature type="region of interest" description="Disordered" evidence="1">
    <location>
        <begin position="1"/>
        <end position="85"/>
    </location>
</feature>
<evidence type="ECO:0008006" key="4">
    <source>
        <dbReference type="Google" id="ProtNLM"/>
    </source>
</evidence>